<sequence length="88" mass="9837">MDKLALLSQISLFEELSQDELMSIDQMSEMSPVNKGTVIVSPDNPIDALFLLKKGQVRLYRMNDEGKQFTLDILVDGNIFGETSTISL</sequence>
<comment type="caution">
    <text evidence="3">The sequence shown here is derived from an EMBL/GenBank/DDBJ whole genome shotgun (WGS) entry which is preliminary data.</text>
</comment>
<dbReference type="RefSeq" id="WP_147296365.1">
    <property type="nucleotide sequence ID" value="NZ_QTLC01000087.1"/>
</dbReference>
<proteinExistence type="predicted"/>
<dbReference type="EMBL" id="QTLC01000087">
    <property type="protein sequence ID" value="RDY66638.1"/>
    <property type="molecule type" value="Genomic_DNA"/>
</dbReference>
<organism evidence="3 4">
    <name type="scientific">Halobacillus trueperi</name>
    <dbReference type="NCBI Taxonomy" id="156205"/>
    <lineage>
        <taxon>Bacteria</taxon>
        <taxon>Bacillati</taxon>
        <taxon>Bacillota</taxon>
        <taxon>Bacilli</taxon>
        <taxon>Bacillales</taxon>
        <taxon>Bacillaceae</taxon>
        <taxon>Halobacillus</taxon>
    </lineage>
</organism>
<evidence type="ECO:0000313" key="4">
    <source>
        <dbReference type="Proteomes" id="UP000257032"/>
    </source>
</evidence>
<dbReference type="AlphaFoldDB" id="A0A3D8VCS1"/>
<dbReference type="Gene3D" id="2.60.120.10">
    <property type="entry name" value="Jelly Rolls"/>
    <property type="match status" value="1"/>
</dbReference>
<evidence type="ECO:0000259" key="2">
    <source>
        <dbReference type="PROSITE" id="PS50042"/>
    </source>
</evidence>
<name>A0A3D8VCS1_9BACI</name>
<reference evidence="3 4" key="1">
    <citation type="submission" date="2018-08" db="EMBL/GenBank/DDBJ databases">
        <title>Genome sequence of strict halophilic Halobacillus trueperi SS1 isolated from Lunsu, a salty water body of North West Himalayas.</title>
        <authorList>
            <person name="Gupta S."/>
            <person name="Sharma P."/>
            <person name="Dev K."/>
            <person name="Baumler D."/>
            <person name="Sourirajan A."/>
        </authorList>
    </citation>
    <scope>NUCLEOTIDE SEQUENCE [LARGE SCALE GENOMIC DNA]</scope>
    <source>
        <strain evidence="3 4">SS1</strain>
    </source>
</reference>
<dbReference type="InterPro" id="IPR018490">
    <property type="entry name" value="cNMP-bd_dom_sf"/>
</dbReference>
<dbReference type="InterPro" id="IPR014710">
    <property type="entry name" value="RmlC-like_jellyroll"/>
</dbReference>
<dbReference type="CDD" id="cd00038">
    <property type="entry name" value="CAP_ED"/>
    <property type="match status" value="1"/>
</dbReference>
<feature type="domain" description="Cyclic nucleotide-binding" evidence="2">
    <location>
        <begin position="12"/>
        <end position="88"/>
    </location>
</feature>
<gene>
    <name evidence="3" type="ORF">DXT76_20680</name>
</gene>
<keyword evidence="1" id="KW-0010">Activator</keyword>
<evidence type="ECO:0000256" key="1">
    <source>
        <dbReference type="ARBA" id="ARBA00023159"/>
    </source>
</evidence>
<dbReference type="SUPFAM" id="SSF51206">
    <property type="entry name" value="cAMP-binding domain-like"/>
    <property type="match status" value="1"/>
</dbReference>
<evidence type="ECO:0000313" key="3">
    <source>
        <dbReference type="EMBL" id="RDY66638.1"/>
    </source>
</evidence>
<protein>
    <submittedName>
        <fullName evidence="3">Cyclic nucleotide-binding domain-containing protein</fullName>
    </submittedName>
</protein>
<dbReference type="Pfam" id="PF00027">
    <property type="entry name" value="cNMP_binding"/>
    <property type="match status" value="1"/>
</dbReference>
<dbReference type="InterPro" id="IPR000595">
    <property type="entry name" value="cNMP-bd_dom"/>
</dbReference>
<dbReference type="PROSITE" id="PS50042">
    <property type="entry name" value="CNMP_BINDING_3"/>
    <property type="match status" value="1"/>
</dbReference>
<feature type="non-terminal residue" evidence="3">
    <location>
        <position position="88"/>
    </location>
</feature>
<dbReference type="Proteomes" id="UP000257032">
    <property type="component" value="Unassembled WGS sequence"/>
</dbReference>
<accession>A0A3D8VCS1</accession>